<accession>A0A811UU99</accession>
<protein>
    <submittedName>
        <fullName evidence="2">(Mediterranean fruit fly) hypothetical protein</fullName>
    </submittedName>
</protein>
<evidence type="ECO:0000313" key="3">
    <source>
        <dbReference type="Proteomes" id="UP000606786"/>
    </source>
</evidence>
<comment type="caution">
    <text evidence="2">The sequence shown here is derived from an EMBL/GenBank/DDBJ whole genome shotgun (WGS) entry which is preliminary data.</text>
</comment>
<gene>
    <name evidence="2" type="ORF">CCAP1982_LOCUS9077</name>
</gene>
<reference evidence="2" key="1">
    <citation type="submission" date="2020-11" db="EMBL/GenBank/DDBJ databases">
        <authorList>
            <person name="Whitehead M."/>
        </authorList>
    </citation>
    <scope>NUCLEOTIDE SEQUENCE</scope>
    <source>
        <strain evidence="2">EGII</strain>
    </source>
</reference>
<dbReference type="EMBL" id="CAJHJT010000012">
    <property type="protein sequence ID" value="CAD7000603.1"/>
    <property type="molecule type" value="Genomic_DNA"/>
</dbReference>
<keyword evidence="3" id="KW-1185">Reference proteome</keyword>
<sequence length="70" mass="7977">KLVQKSKLFSSVRRGIDLLVHVGEYHNVISASVEMRRFMTVQQKRQQSSQPAANNSTNSTIEQYQRTVVA</sequence>
<evidence type="ECO:0000256" key="1">
    <source>
        <dbReference type="SAM" id="MobiDB-lite"/>
    </source>
</evidence>
<proteinExistence type="predicted"/>
<feature type="non-terminal residue" evidence="2">
    <location>
        <position position="1"/>
    </location>
</feature>
<dbReference type="AlphaFoldDB" id="A0A811UU99"/>
<name>A0A811UU99_CERCA</name>
<organism evidence="2 3">
    <name type="scientific">Ceratitis capitata</name>
    <name type="common">Mediterranean fruit fly</name>
    <name type="synonym">Tephritis capitata</name>
    <dbReference type="NCBI Taxonomy" id="7213"/>
    <lineage>
        <taxon>Eukaryota</taxon>
        <taxon>Metazoa</taxon>
        <taxon>Ecdysozoa</taxon>
        <taxon>Arthropoda</taxon>
        <taxon>Hexapoda</taxon>
        <taxon>Insecta</taxon>
        <taxon>Pterygota</taxon>
        <taxon>Neoptera</taxon>
        <taxon>Endopterygota</taxon>
        <taxon>Diptera</taxon>
        <taxon>Brachycera</taxon>
        <taxon>Muscomorpha</taxon>
        <taxon>Tephritoidea</taxon>
        <taxon>Tephritidae</taxon>
        <taxon>Ceratitis</taxon>
        <taxon>Ceratitis</taxon>
    </lineage>
</organism>
<evidence type="ECO:0000313" key="2">
    <source>
        <dbReference type="EMBL" id="CAD7000603.1"/>
    </source>
</evidence>
<feature type="region of interest" description="Disordered" evidence="1">
    <location>
        <begin position="42"/>
        <end position="70"/>
    </location>
</feature>
<dbReference type="Proteomes" id="UP000606786">
    <property type="component" value="Unassembled WGS sequence"/>
</dbReference>